<reference evidence="1" key="1">
    <citation type="journal article" date="2014" name="Genome Announc.">
        <title>Draft Genome Sequence of Mycobacterium triplex DSM 44626.</title>
        <authorList>
            <person name="Sassi M."/>
            <person name="Croce O."/>
            <person name="Robert C."/>
            <person name="Raoult D."/>
            <person name="Drancourt M."/>
        </authorList>
    </citation>
    <scope>NUCLEOTIDE SEQUENCE [LARGE SCALE GENOMIC DNA]</scope>
    <source>
        <strain evidence="1">DSM 44626</strain>
    </source>
</reference>
<name>A0A024JPN5_9MYCO</name>
<dbReference type="Proteomes" id="UP000193710">
    <property type="component" value="Unassembled WGS sequence"/>
</dbReference>
<evidence type="ECO:0000313" key="1">
    <source>
        <dbReference type="EMBL" id="CDO85810.1"/>
    </source>
</evidence>
<organism evidence="1">
    <name type="scientific">Mycobacterium triplex</name>
    <dbReference type="NCBI Taxonomy" id="47839"/>
    <lineage>
        <taxon>Bacteria</taxon>
        <taxon>Bacillati</taxon>
        <taxon>Actinomycetota</taxon>
        <taxon>Actinomycetes</taxon>
        <taxon>Mycobacteriales</taxon>
        <taxon>Mycobacteriaceae</taxon>
        <taxon>Mycobacterium</taxon>
        <taxon>Mycobacterium simiae complex</taxon>
    </lineage>
</organism>
<gene>
    <name evidence="2" type="ORF">AWC29_10630</name>
    <name evidence="1" type="ORF">BN973_00143</name>
</gene>
<keyword evidence="3" id="KW-1185">Reference proteome</keyword>
<reference evidence="2 3" key="3">
    <citation type="submission" date="2016-01" db="EMBL/GenBank/DDBJ databases">
        <title>The new phylogeny of the genus Mycobacterium.</title>
        <authorList>
            <person name="Tarcisio F."/>
            <person name="Conor M."/>
            <person name="Antonella G."/>
            <person name="Elisabetta G."/>
            <person name="Giulia F.S."/>
            <person name="Sara T."/>
            <person name="Anna F."/>
            <person name="Clotilde B."/>
            <person name="Roberto B."/>
            <person name="Veronica D.S."/>
            <person name="Fabio R."/>
            <person name="Monica P."/>
            <person name="Olivier J."/>
            <person name="Enrico T."/>
            <person name="Nicola S."/>
        </authorList>
    </citation>
    <scope>NUCLEOTIDE SEQUENCE [LARGE SCALE GENOMIC DNA]</scope>
    <source>
        <strain evidence="2 3">DSM 44626</strain>
    </source>
</reference>
<dbReference type="HOGENOM" id="CLU_2570108_0_0_11"/>
<dbReference type="OrthoDB" id="4629147at2"/>
<accession>A0A024JPN5</accession>
<sequence length="70" mass="7611">MNLVESIERGLNWLATPHYLEPRLGMETRAIGQTPLEMEIVYCTIAGGGAIIKLPMSMSILPTGASPVRN</sequence>
<dbReference type="EMBL" id="LQPY01000014">
    <property type="protein sequence ID" value="ORX05312.1"/>
    <property type="molecule type" value="Genomic_DNA"/>
</dbReference>
<proteinExistence type="predicted"/>
<dbReference type="AlphaFoldDB" id="A0A024JPN5"/>
<dbReference type="RefSeq" id="WP_036465283.1">
    <property type="nucleotide sequence ID" value="NZ_HG964446.1"/>
</dbReference>
<dbReference type="EMBL" id="HG964446">
    <property type="protein sequence ID" value="CDO85810.1"/>
    <property type="molecule type" value="Genomic_DNA"/>
</dbReference>
<protein>
    <submittedName>
        <fullName evidence="1">Uncharacterized protein</fullName>
    </submittedName>
</protein>
<evidence type="ECO:0000313" key="3">
    <source>
        <dbReference type="Proteomes" id="UP000193710"/>
    </source>
</evidence>
<reference evidence="1" key="2">
    <citation type="submission" date="2014-04" db="EMBL/GenBank/DDBJ databases">
        <authorList>
            <person name="Urmite Genomes U."/>
        </authorList>
    </citation>
    <scope>NUCLEOTIDE SEQUENCE</scope>
    <source>
        <strain evidence="1">DSM 44626</strain>
    </source>
</reference>
<dbReference type="eggNOG" id="ENOG503094M">
    <property type="taxonomic scope" value="Bacteria"/>
</dbReference>
<evidence type="ECO:0000313" key="2">
    <source>
        <dbReference type="EMBL" id="ORX05312.1"/>
    </source>
</evidence>
<dbReference type="Proteomes" id="UP000028880">
    <property type="component" value="Unassembled WGS sequence"/>
</dbReference>